<protein>
    <submittedName>
        <fullName evidence="4">Uncharacterized protein</fullName>
    </submittedName>
</protein>
<evidence type="ECO:0000256" key="2">
    <source>
        <dbReference type="SAM" id="Phobius"/>
    </source>
</evidence>
<comment type="caution">
    <text evidence="4">The sequence shown here is derived from an EMBL/GenBank/DDBJ whole genome shotgun (WGS) entry which is preliminary data.</text>
</comment>
<reference evidence="4 5" key="1">
    <citation type="submission" date="2020-04" db="EMBL/GenBank/DDBJ databases">
        <title>MicrobeNet Type strains.</title>
        <authorList>
            <person name="Nicholson A.C."/>
        </authorList>
    </citation>
    <scope>NUCLEOTIDE SEQUENCE [LARGE SCALE GENOMIC DNA]</scope>
    <source>
        <strain evidence="4 5">DSM 40738</strain>
    </source>
</reference>
<keyword evidence="2" id="KW-0812">Transmembrane</keyword>
<evidence type="ECO:0000256" key="1">
    <source>
        <dbReference type="SAM" id="MobiDB-lite"/>
    </source>
</evidence>
<proteinExistence type="predicted"/>
<keyword evidence="2" id="KW-1133">Transmembrane helix</keyword>
<gene>
    <name evidence="4" type="ORF">HGA06_01555</name>
</gene>
<feature type="region of interest" description="Disordered" evidence="1">
    <location>
        <begin position="32"/>
        <end position="196"/>
    </location>
</feature>
<accession>A0AA44IBP2</accession>
<dbReference type="AlphaFoldDB" id="A0AA44IBP2"/>
<feature type="compositionally biased region" description="Basic and acidic residues" evidence="1">
    <location>
        <begin position="147"/>
        <end position="162"/>
    </location>
</feature>
<feature type="compositionally biased region" description="Low complexity" evidence="1">
    <location>
        <begin position="77"/>
        <end position="91"/>
    </location>
</feature>
<feature type="compositionally biased region" description="Low complexity" evidence="1">
    <location>
        <begin position="47"/>
        <end position="60"/>
    </location>
</feature>
<sequence length="230" mass="22162">MAPRPRTGRAVVLGSLLLCAVGCLVTVAHADGEASPSGTVGGLTAMTASAPGTAPAPTSSGPGGRPGPGIPVPPGSPTGFPTGSASSSPAGPSSPGPGGPETGSPSRPATGSPSPPLAGRPAGAGRERPGRSEPPGPATPSASPAAEHAHDGTTDHGRHDGWDPGPEAVPDDGSHAAVPPDGGRSTASWESHGRAAETGVDRRVPVLTLGAGLTLMGIGLGFIGFRVRRV</sequence>
<name>A0AA44IBP2_STRE0</name>
<dbReference type="EMBL" id="JAAXOU010000008">
    <property type="protein sequence ID" value="NKY12894.1"/>
    <property type="molecule type" value="Genomic_DNA"/>
</dbReference>
<organism evidence="4 5">
    <name type="scientific">Streptomyces somaliensis (strain ATCC 33201 / DSM 40738 / JCM 12659 / KCTC 9044 / NCTC 11332 / NRRL B-12077 / IP 733)</name>
    <dbReference type="NCBI Taxonomy" id="1134445"/>
    <lineage>
        <taxon>Bacteria</taxon>
        <taxon>Bacillati</taxon>
        <taxon>Actinomycetota</taxon>
        <taxon>Actinomycetes</taxon>
        <taxon>Kitasatosporales</taxon>
        <taxon>Streptomycetaceae</taxon>
        <taxon>Streptomyces</taxon>
    </lineage>
</organism>
<dbReference type="Proteomes" id="UP000570003">
    <property type="component" value="Unassembled WGS sequence"/>
</dbReference>
<keyword evidence="2" id="KW-0472">Membrane</keyword>
<evidence type="ECO:0000256" key="3">
    <source>
        <dbReference type="SAM" id="SignalP"/>
    </source>
</evidence>
<feature type="signal peptide" evidence="3">
    <location>
        <begin position="1"/>
        <end position="30"/>
    </location>
</feature>
<dbReference type="RefSeq" id="WP_168437171.1">
    <property type="nucleotide sequence ID" value="NZ_JAAXOU010000008.1"/>
</dbReference>
<keyword evidence="5" id="KW-1185">Reference proteome</keyword>
<feature type="chain" id="PRO_5041233891" evidence="3">
    <location>
        <begin position="31"/>
        <end position="230"/>
    </location>
</feature>
<keyword evidence="3" id="KW-0732">Signal</keyword>
<evidence type="ECO:0000313" key="5">
    <source>
        <dbReference type="Proteomes" id="UP000570003"/>
    </source>
</evidence>
<feature type="transmembrane region" description="Helical" evidence="2">
    <location>
        <begin position="204"/>
        <end position="225"/>
    </location>
</feature>
<evidence type="ECO:0000313" key="4">
    <source>
        <dbReference type="EMBL" id="NKY12894.1"/>
    </source>
</evidence>